<evidence type="ECO:0000313" key="1">
    <source>
        <dbReference type="EMBL" id="KAJ4825569.1"/>
    </source>
</evidence>
<name>A0A9Q0J247_9ROSI</name>
<gene>
    <name evidence="1" type="ORF">Tsubulata_006503</name>
</gene>
<organism evidence="1 2">
    <name type="scientific">Turnera subulata</name>
    <dbReference type="NCBI Taxonomy" id="218843"/>
    <lineage>
        <taxon>Eukaryota</taxon>
        <taxon>Viridiplantae</taxon>
        <taxon>Streptophyta</taxon>
        <taxon>Embryophyta</taxon>
        <taxon>Tracheophyta</taxon>
        <taxon>Spermatophyta</taxon>
        <taxon>Magnoliopsida</taxon>
        <taxon>eudicotyledons</taxon>
        <taxon>Gunneridae</taxon>
        <taxon>Pentapetalae</taxon>
        <taxon>rosids</taxon>
        <taxon>fabids</taxon>
        <taxon>Malpighiales</taxon>
        <taxon>Passifloraceae</taxon>
        <taxon>Turnera</taxon>
    </lineage>
</organism>
<dbReference type="Proteomes" id="UP001141552">
    <property type="component" value="Unassembled WGS sequence"/>
</dbReference>
<protein>
    <submittedName>
        <fullName evidence="1">Uncharacterized protein</fullName>
    </submittedName>
</protein>
<sequence length="56" mass="6568">MTGTTPAPRETARYPNLYTKSYIHINAHNRYTMMPILRINSIPITYPLLFPFIENI</sequence>
<dbReference type="EMBL" id="JAKUCV010006856">
    <property type="protein sequence ID" value="KAJ4825569.1"/>
    <property type="molecule type" value="Genomic_DNA"/>
</dbReference>
<evidence type="ECO:0000313" key="2">
    <source>
        <dbReference type="Proteomes" id="UP001141552"/>
    </source>
</evidence>
<keyword evidence="2" id="KW-1185">Reference proteome</keyword>
<reference evidence="1" key="1">
    <citation type="submission" date="2022-02" db="EMBL/GenBank/DDBJ databases">
        <authorList>
            <person name="Henning P.M."/>
            <person name="McCubbin A.G."/>
            <person name="Shore J.S."/>
        </authorList>
    </citation>
    <scope>NUCLEOTIDE SEQUENCE</scope>
    <source>
        <strain evidence="1">F60SS</strain>
        <tissue evidence="1">Leaves</tissue>
    </source>
</reference>
<reference evidence="1" key="2">
    <citation type="journal article" date="2023" name="Plants (Basel)">
        <title>Annotation of the Turnera subulata (Passifloraceae) Draft Genome Reveals the S-Locus Evolved after the Divergence of Turneroideae from Passifloroideae in a Stepwise Manner.</title>
        <authorList>
            <person name="Henning P.M."/>
            <person name="Roalson E.H."/>
            <person name="Mir W."/>
            <person name="McCubbin A.G."/>
            <person name="Shore J.S."/>
        </authorList>
    </citation>
    <scope>NUCLEOTIDE SEQUENCE</scope>
    <source>
        <strain evidence="1">F60SS</strain>
    </source>
</reference>
<comment type="caution">
    <text evidence="1">The sequence shown here is derived from an EMBL/GenBank/DDBJ whole genome shotgun (WGS) entry which is preliminary data.</text>
</comment>
<proteinExistence type="predicted"/>
<accession>A0A9Q0J247</accession>
<dbReference type="AlphaFoldDB" id="A0A9Q0J247"/>